<evidence type="ECO:0000313" key="1">
    <source>
        <dbReference type="EMBL" id="WOD45285.1"/>
    </source>
</evidence>
<gene>
    <name evidence="1" type="ORF">RNZ46_08430</name>
</gene>
<proteinExistence type="predicted"/>
<evidence type="ECO:0000313" key="2">
    <source>
        <dbReference type="Proteomes" id="UP001302486"/>
    </source>
</evidence>
<protein>
    <recommendedName>
        <fullName evidence="3">Lipoprotein</fullName>
    </recommendedName>
</protein>
<keyword evidence="2" id="KW-1185">Reference proteome</keyword>
<organism evidence="1 2">
    <name type="scientific">Hwangdonia lutea</name>
    <dbReference type="NCBI Taxonomy" id="3075823"/>
    <lineage>
        <taxon>Bacteria</taxon>
        <taxon>Pseudomonadati</taxon>
        <taxon>Bacteroidota</taxon>
        <taxon>Flavobacteriia</taxon>
        <taxon>Flavobacteriales</taxon>
        <taxon>Flavobacteriaceae</taxon>
        <taxon>Hwangdonia</taxon>
    </lineage>
</organism>
<dbReference type="PROSITE" id="PS51257">
    <property type="entry name" value="PROKAR_LIPOPROTEIN"/>
    <property type="match status" value="1"/>
</dbReference>
<dbReference type="KEGG" id="hws:RNZ46_08430"/>
<dbReference type="Proteomes" id="UP001302486">
    <property type="component" value="Chromosome"/>
</dbReference>
<name>A0AA97HSM7_9FLAO</name>
<evidence type="ECO:0008006" key="3">
    <source>
        <dbReference type="Google" id="ProtNLM"/>
    </source>
</evidence>
<reference evidence="2" key="1">
    <citation type="submission" date="2024-06" db="EMBL/GenBank/DDBJ databases">
        <title>Hwangdonia haimaensis gen. nov., sp. nov., a member of the family Flavobacteriaceae isolated from the haima cold seep.</title>
        <authorList>
            <person name="Li J."/>
        </authorList>
    </citation>
    <scope>NUCLEOTIDE SEQUENCE [LARGE SCALE GENOMIC DNA]</scope>
    <source>
        <strain evidence="2">SCSIO 19198</strain>
    </source>
</reference>
<dbReference type="RefSeq" id="WP_316984941.1">
    <property type="nucleotide sequence ID" value="NZ_CP136521.1"/>
</dbReference>
<sequence length="142" mass="15851">MKTKALTIVLILITTISCKNETKTEAMSGVDNLELTLNNGEKWIANVETDKGVKSMDSIIAVFKKEKDKDYNTLGENLSKQTSYIIKNCTMEGESHDQLHVVLVPMLDEISALKESNNTANPEASLVNLEQLIDAYFSHFKL</sequence>
<dbReference type="EMBL" id="CP136521">
    <property type="protein sequence ID" value="WOD45285.1"/>
    <property type="molecule type" value="Genomic_DNA"/>
</dbReference>
<dbReference type="AlphaFoldDB" id="A0AA97HSM7"/>
<accession>A0AA97HSM7</accession>